<dbReference type="Proteomes" id="UP000054565">
    <property type="component" value="Unassembled WGS sequence"/>
</dbReference>
<organism evidence="2 3">
    <name type="scientific">Coccidioides immitis RMSCC 2394</name>
    <dbReference type="NCBI Taxonomy" id="404692"/>
    <lineage>
        <taxon>Eukaryota</taxon>
        <taxon>Fungi</taxon>
        <taxon>Dikarya</taxon>
        <taxon>Ascomycota</taxon>
        <taxon>Pezizomycotina</taxon>
        <taxon>Eurotiomycetes</taxon>
        <taxon>Eurotiomycetidae</taxon>
        <taxon>Onygenales</taxon>
        <taxon>Onygenaceae</taxon>
        <taxon>Coccidioides</taxon>
    </lineage>
</organism>
<evidence type="ECO:0000313" key="2">
    <source>
        <dbReference type="EMBL" id="KMP05987.1"/>
    </source>
</evidence>
<reference evidence="3" key="1">
    <citation type="journal article" date="2010" name="Genome Res.">
        <title>Population genomic sequencing of Coccidioides fungi reveals recent hybridization and transposon control.</title>
        <authorList>
            <person name="Neafsey D.E."/>
            <person name="Barker B.M."/>
            <person name="Sharpton T.J."/>
            <person name="Stajich J.E."/>
            <person name="Park D.J."/>
            <person name="Whiston E."/>
            <person name="Hung C.-Y."/>
            <person name="McMahan C."/>
            <person name="White J."/>
            <person name="Sykes S."/>
            <person name="Heiman D."/>
            <person name="Young S."/>
            <person name="Zeng Q."/>
            <person name="Abouelleil A."/>
            <person name="Aftuck L."/>
            <person name="Bessette D."/>
            <person name="Brown A."/>
            <person name="FitzGerald M."/>
            <person name="Lui A."/>
            <person name="Macdonald J.P."/>
            <person name="Priest M."/>
            <person name="Orbach M.J."/>
            <person name="Galgiani J.N."/>
            <person name="Kirkland T.N."/>
            <person name="Cole G.T."/>
            <person name="Birren B.W."/>
            <person name="Henn M.R."/>
            <person name="Taylor J.W."/>
            <person name="Rounsley S.D."/>
        </authorList>
    </citation>
    <scope>NUCLEOTIDE SEQUENCE [LARGE SCALE GENOMIC DNA]</scope>
    <source>
        <strain evidence="3">RMSCC 2394</strain>
    </source>
</reference>
<name>A0A0J7B7Q5_COCIT</name>
<proteinExistence type="predicted"/>
<feature type="region of interest" description="Disordered" evidence="1">
    <location>
        <begin position="103"/>
        <end position="133"/>
    </location>
</feature>
<dbReference type="EMBL" id="DS028096">
    <property type="protein sequence ID" value="KMP05987.1"/>
    <property type="molecule type" value="Genomic_DNA"/>
</dbReference>
<accession>A0A0J7B7Q5</accession>
<evidence type="ECO:0000313" key="3">
    <source>
        <dbReference type="Proteomes" id="UP000054565"/>
    </source>
</evidence>
<evidence type="ECO:0000256" key="1">
    <source>
        <dbReference type="SAM" id="MobiDB-lite"/>
    </source>
</evidence>
<protein>
    <submittedName>
        <fullName evidence="2">Uncharacterized protein</fullName>
    </submittedName>
</protein>
<dbReference type="AlphaFoldDB" id="A0A0J7B7Q5"/>
<sequence length="133" mass="14633">MLITRTRRYLNGRTLASDVAIHFAEFSKVDQSGGFNSKSGPNSGMWDGERRHTTPYFVGSTCFSRGDAAKQVCGDVESTSDMDSSFERTHKRNLMRCGWKLGPAPTSASQDNCARVLGNNPPEDVESSHISQK</sequence>
<gene>
    <name evidence="2" type="ORF">CIRG_05668</name>
</gene>